<dbReference type="InterPro" id="IPR000938">
    <property type="entry name" value="CAP-Gly_domain"/>
</dbReference>
<proteinExistence type="predicted"/>
<evidence type="ECO:0000313" key="7">
    <source>
        <dbReference type="Proteomes" id="UP000799640"/>
    </source>
</evidence>
<gene>
    <name evidence="6" type="ORF">EJ06DRAFT_529475</name>
</gene>
<dbReference type="SUPFAM" id="SSF52058">
    <property type="entry name" value="L domain-like"/>
    <property type="match status" value="1"/>
</dbReference>
<dbReference type="InterPro" id="IPR032675">
    <property type="entry name" value="LRR_dom_sf"/>
</dbReference>
<feature type="domain" description="CAP-Gly" evidence="5">
    <location>
        <begin position="24"/>
        <end position="70"/>
    </location>
</feature>
<dbReference type="PROSITE" id="PS00845">
    <property type="entry name" value="CAP_GLY_1"/>
    <property type="match status" value="1"/>
</dbReference>
<protein>
    <recommendedName>
        <fullName evidence="5">CAP-Gly domain-containing protein</fullName>
    </recommendedName>
</protein>
<dbReference type="Proteomes" id="UP000799640">
    <property type="component" value="Unassembled WGS sequence"/>
</dbReference>
<keyword evidence="2" id="KW-0433">Leucine-rich repeat</keyword>
<dbReference type="Gene3D" id="3.80.10.10">
    <property type="entry name" value="Ribonuclease Inhibitor"/>
    <property type="match status" value="2"/>
</dbReference>
<sequence length="610" mass="68520">MANEIYVGKRLSFFGDLCTVRYIGEVKGTKGQWLGVEWDDPSRGKHAGRAAGVKYFDCLSNHPTAASFVRPNRPVDKPRTFVEALRHKYASEAVPDDSAPELKISGTLYVNGPPPPASSIRISGKEVEEVGFEKIRKQLAEVQELRIVLLDGFLISRPVDERSRRAWNSSSPSSDKPTDISDVCPKIVELDVSRNLFEEWHEIASVCEQLPNLRRLWADGNRFKQIELTESETAYFTTVFSKIVDFSLENTLLSWSEIVEVCSLFPALHLLTISNNQLSNLTLETSMQSFPQSVNTINLELNDFTSLADLKPLCGLTSVQKLALKLNKISHVATSTSETPTFSQSITEVDLSHNEIGTWSFIDTLHHAFPGMTALRIAHNPLFQNLRTADGKPLNADDGYMLTVARLKNLKTLNYSAVTDKDRLNAESYYLSQIAQELSLALESEAADIAARHPRYAELCEEYGEPEIRRNAVHVDPSSLAARLIKLKFRLADTGVQHDKPSATHLYEIELPKRFSVYTVLGIIGKHFRFPPLSLRLILETGEWEVVNTFHDAVSENDMWDSDDSEDEERRNEVGWADKRIPREIELTAGTRGIGTWIDSSEASIRVETT</sequence>
<comment type="subcellular location">
    <subcellularLocation>
        <location evidence="1">Cell projection</location>
    </subcellularLocation>
</comment>
<dbReference type="OrthoDB" id="5273213at2759"/>
<dbReference type="PROSITE" id="PS50245">
    <property type="entry name" value="CAP_GLY_2"/>
    <property type="match status" value="1"/>
</dbReference>
<keyword evidence="7" id="KW-1185">Reference proteome</keyword>
<evidence type="ECO:0000256" key="4">
    <source>
        <dbReference type="ARBA" id="ARBA00023273"/>
    </source>
</evidence>
<dbReference type="PANTHER" id="PTHR45973:SF9">
    <property type="entry name" value="LEUCINE-RICH REPEAT-CONTAINING PROTEIN 46"/>
    <property type="match status" value="1"/>
</dbReference>
<dbReference type="SMART" id="SM01052">
    <property type="entry name" value="CAP_GLY"/>
    <property type="match status" value="1"/>
</dbReference>
<evidence type="ECO:0000256" key="1">
    <source>
        <dbReference type="ARBA" id="ARBA00004316"/>
    </source>
</evidence>
<dbReference type="Pfam" id="PF01302">
    <property type="entry name" value="CAP_GLY"/>
    <property type="match status" value="1"/>
</dbReference>
<organism evidence="6 7">
    <name type="scientific">Trichodelitschia bisporula</name>
    <dbReference type="NCBI Taxonomy" id="703511"/>
    <lineage>
        <taxon>Eukaryota</taxon>
        <taxon>Fungi</taxon>
        <taxon>Dikarya</taxon>
        <taxon>Ascomycota</taxon>
        <taxon>Pezizomycotina</taxon>
        <taxon>Dothideomycetes</taxon>
        <taxon>Dothideomycetes incertae sedis</taxon>
        <taxon>Phaeotrichales</taxon>
        <taxon>Phaeotrichaceae</taxon>
        <taxon>Trichodelitschia</taxon>
    </lineage>
</organism>
<keyword evidence="3" id="KW-0677">Repeat</keyword>
<dbReference type="AlphaFoldDB" id="A0A6G1HZI1"/>
<evidence type="ECO:0000259" key="5">
    <source>
        <dbReference type="PROSITE" id="PS50245"/>
    </source>
</evidence>
<dbReference type="InterPro" id="IPR036859">
    <property type="entry name" value="CAP-Gly_dom_sf"/>
</dbReference>
<keyword evidence="4" id="KW-0966">Cell projection</keyword>
<dbReference type="Gene3D" id="2.30.30.190">
    <property type="entry name" value="CAP Gly-rich-like domain"/>
    <property type="match status" value="1"/>
</dbReference>
<name>A0A6G1HZI1_9PEZI</name>
<evidence type="ECO:0000313" key="6">
    <source>
        <dbReference type="EMBL" id="KAF2401344.1"/>
    </source>
</evidence>
<dbReference type="InterPro" id="IPR050576">
    <property type="entry name" value="Cilia_flagella_integrity"/>
</dbReference>
<dbReference type="SUPFAM" id="SSF74924">
    <property type="entry name" value="Cap-Gly domain"/>
    <property type="match status" value="1"/>
</dbReference>
<dbReference type="PANTHER" id="PTHR45973">
    <property type="entry name" value="PROTEIN PHOSPHATASE 1 REGULATORY SUBUNIT SDS22-RELATED"/>
    <property type="match status" value="1"/>
</dbReference>
<evidence type="ECO:0000256" key="3">
    <source>
        <dbReference type="ARBA" id="ARBA00022737"/>
    </source>
</evidence>
<accession>A0A6G1HZI1</accession>
<dbReference type="EMBL" id="ML996693">
    <property type="protein sequence ID" value="KAF2401344.1"/>
    <property type="molecule type" value="Genomic_DNA"/>
</dbReference>
<reference evidence="6" key="1">
    <citation type="journal article" date="2020" name="Stud. Mycol.">
        <title>101 Dothideomycetes genomes: a test case for predicting lifestyles and emergence of pathogens.</title>
        <authorList>
            <person name="Haridas S."/>
            <person name="Albert R."/>
            <person name="Binder M."/>
            <person name="Bloem J."/>
            <person name="Labutti K."/>
            <person name="Salamov A."/>
            <person name="Andreopoulos B."/>
            <person name="Baker S."/>
            <person name="Barry K."/>
            <person name="Bills G."/>
            <person name="Bluhm B."/>
            <person name="Cannon C."/>
            <person name="Castanera R."/>
            <person name="Culley D."/>
            <person name="Daum C."/>
            <person name="Ezra D."/>
            <person name="Gonzalez J."/>
            <person name="Henrissat B."/>
            <person name="Kuo A."/>
            <person name="Liang C."/>
            <person name="Lipzen A."/>
            <person name="Lutzoni F."/>
            <person name="Magnuson J."/>
            <person name="Mondo S."/>
            <person name="Nolan M."/>
            <person name="Ohm R."/>
            <person name="Pangilinan J."/>
            <person name="Park H.-J."/>
            <person name="Ramirez L."/>
            <person name="Alfaro M."/>
            <person name="Sun H."/>
            <person name="Tritt A."/>
            <person name="Yoshinaga Y."/>
            <person name="Zwiers L.-H."/>
            <person name="Turgeon B."/>
            <person name="Goodwin S."/>
            <person name="Spatafora J."/>
            <person name="Crous P."/>
            <person name="Grigoriev I."/>
        </authorList>
    </citation>
    <scope>NUCLEOTIDE SEQUENCE</scope>
    <source>
        <strain evidence="6">CBS 262.69</strain>
    </source>
</reference>
<evidence type="ECO:0000256" key="2">
    <source>
        <dbReference type="ARBA" id="ARBA00022614"/>
    </source>
</evidence>